<dbReference type="Gramene" id="PUZ46731">
    <property type="protein sequence ID" value="PUZ46731"/>
    <property type="gene ID" value="GQ55_7G105500"/>
</dbReference>
<evidence type="ECO:0000256" key="4">
    <source>
        <dbReference type="ARBA" id="ARBA00023157"/>
    </source>
</evidence>
<evidence type="ECO:0008006" key="8">
    <source>
        <dbReference type="Google" id="ProtNLM"/>
    </source>
</evidence>
<name>A0A2T7CTU1_9POAL</name>
<feature type="signal peptide" evidence="5">
    <location>
        <begin position="1"/>
        <end position="25"/>
    </location>
</feature>
<dbReference type="Proteomes" id="UP000244336">
    <property type="component" value="Chromosome 7"/>
</dbReference>
<sequence>MDKKVCLTLLALLGVLLAPASPVVAGGMKAAFAGSPGSSWSGDAAALGRLMSTRLEDDVAPELALDLEVHRRILATNIGPRVFNPNRPACPGTGSCAGRGNPYTPSRGCQKIYQCRG</sequence>
<keyword evidence="4" id="KW-1015">Disulfide bond</keyword>
<dbReference type="AlphaFoldDB" id="A0A2T7CTU1"/>
<evidence type="ECO:0000313" key="6">
    <source>
        <dbReference type="EMBL" id="PUZ46731.1"/>
    </source>
</evidence>
<dbReference type="Pfam" id="PF05498">
    <property type="entry name" value="RALF"/>
    <property type="match status" value="1"/>
</dbReference>
<comment type="similarity">
    <text evidence="1">Belongs to the plant rapid alkalinization factor (RALF) family.</text>
</comment>
<proteinExistence type="inferred from homology"/>
<dbReference type="PANTHER" id="PTHR34998">
    <property type="entry name" value="OS04G0357400 PROTEIN-RELATED"/>
    <property type="match status" value="1"/>
</dbReference>
<organism evidence="6 7">
    <name type="scientific">Panicum hallii var. hallii</name>
    <dbReference type="NCBI Taxonomy" id="1504633"/>
    <lineage>
        <taxon>Eukaryota</taxon>
        <taxon>Viridiplantae</taxon>
        <taxon>Streptophyta</taxon>
        <taxon>Embryophyta</taxon>
        <taxon>Tracheophyta</taxon>
        <taxon>Spermatophyta</taxon>
        <taxon>Magnoliopsida</taxon>
        <taxon>Liliopsida</taxon>
        <taxon>Poales</taxon>
        <taxon>Poaceae</taxon>
        <taxon>PACMAD clade</taxon>
        <taxon>Panicoideae</taxon>
        <taxon>Panicodae</taxon>
        <taxon>Paniceae</taxon>
        <taxon>Panicinae</taxon>
        <taxon>Panicum</taxon>
        <taxon>Panicum sect. Panicum</taxon>
    </lineage>
</organism>
<feature type="chain" id="PRO_5015543524" description="Rapid alkalinization factor 1" evidence="5">
    <location>
        <begin position="26"/>
        <end position="117"/>
    </location>
</feature>
<keyword evidence="2" id="KW-0372">Hormone</keyword>
<evidence type="ECO:0000256" key="3">
    <source>
        <dbReference type="ARBA" id="ARBA00022729"/>
    </source>
</evidence>
<accession>A0A2T7CTU1</accession>
<evidence type="ECO:0000256" key="1">
    <source>
        <dbReference type="ARBA" id="ARBA00009178"/>
    </source>
</evidence>
<dbReference type="InterPro" id="IPR008801">
    <property type="entry name" value="RALF"/>
</dbReference>
<keyword evidence="3 5" id="KW-0732">Signal</keyword>
<keyword evidence="7" id="KW-1185">Reference proteome</keyword>
<reference evidence="6 7" key="1">
    <citation type="submission" date="2018-04" db="EMBL/GenBank/DDBJ databases">
        <title>WGS assembly of Panicum hallii var. hallii HAL2.</title>
        <authorList>
            <person name="Lovell J."/>
            <person name="Jenkins J."/>
            <person name="Lowry D."/>
            <person name="Mamidi S."/>
            <person name="Sreedasyam A."/>
            <person name="Weng X."/>
            <person name="Barry K."/>
            <person name="Bonette J."/>
            <person name="Campitelli B."/>
            <person name="Daum C."/>
            <person name="Gordon S."/>
            <person name="Gould B."/>
            <person name="Lipzen A."/>
            <person name="MacQueen A."/>
            <person name="Palacio-Mejia J."/>
            <person name="Plott C."/>
            <person name="Shakirov E."/>
            <person name="Shu S."/>
            <person name="Yoshinaga Y."/>
            <person name="Zane M."/>
            <person name="Rokhsar D."/>
            <person name="Grimwood J."/>
            <person name="Schmutz J."/>
            <person name="Juenger T."/>
        </authorList>
    </citation>
    <scope>NUCLEOTIDE SEQUENCE [LARGE SCALE GENOMIC DNA]</scope>
    <source>
        <strain evidence="7">cv. HAL2</strain>
    </source>
</reference>
<evidence type="ECO:0000256" key="2">
    <source>
        <dbReference type="ARBA" id="ARBA00022702"/>
    </source>
</evidence>
<gene>
    <name evidence="6" type="ORF">GQ55_7G105500</name>
</gene>
<dbReference type="OrthoDB" id="671682at2759"/>
<protein>
    <recommendedName>
        <fullName evidence="8">Rapid alkalinization factor 1</fullName>
    </recommendedName>
</protein>
<dbReference type="GO" id="GO:0005179">
    <property type="term" value="F:hormone activity"/>
    <property type="evidence" value="ECO:0007669"/>
    <property type="project" value="UniProtKB-KW"/>
</dbReference>
<dbReference type="EMBL" id="CM009755">
    <property type="protein sequence ID" value="PUZ46731.1"/>
    <property type="molecule type" value="Genomic_DNA"/>
</dbReference>
<evidence type="ECO:0000313" key="7">
    <source>
        <dbReference type="Proteomes" id="UP000244336"/>
    </source>
</evidence>
<evidence type="ECO:0000256" key="5">
    <source>
        <dbReference type="SAM" id="SignalP"/>
    </source>
</evidence>